<dbReference type="GO" id="GO:0006281">
    <property type="term" value="P:DNA repair"/>
    <property type="evidence" value="ECO:0007669"/>
    <property type="project" value="UniProtKB-KW"/>
</dbReference>
<evidence type="ECO:0000256" key="1">
    <source>
        <dbReference type="ARBA" id="ARBA00004496"/>
    </source>
</evidence>
<dbReference type="GO" id="GO:0016887">
    <property type="term" value="F:ATP hydrolysis activity"/>
    <property type="evidence" value="ECO:0007669"/>
    <property type="project" value="InterPro"/>
</dbReference>
<feature type="domain" description="ABC transporter" evidence="14">
    <location>
        <begin position="481"/>
        <end position="782"/>
    </location>
</feature>
<keyword evidence="4" id="KW-0547">Nucleotide-binding</keyword>
<evidence type="ECO:0000256" key="6">
    <source>
        <dbReference type="ARBA" id="ARBA00022769"/>
    </source>
</evidence>
<dbReference type="GO" id="GO:0003677">
    <property type="term" value="F:DNA binding"/>
    <property type="evidence" value="ECO:0007669"/>
    <property type="project" value="UniProtKB-KW"/>
</dbReference>
<sequence>MSTATQPSAPHVADSHDLIRVQGARVNNLKDVSVEIPKRRLTVFTGVSGSGKSSLVFGTIAAESQRMINETYSAFVQGFMPTLARPEVDLLDGLTTAIIVDQERMGANSRSTVGTATDANAMLRILFSRLGQPQIGSPNAYSFNVPSVKATGAITVERGAGRTKTEKATFTRLGGMCPRCEGMGAVTDIDLSALYDDSLSLNEGAITIPGYSMEGWYGRIFRGCGYFDPDKPIGKFTKREQHDLLHREPTKIKVDGINLTYAGLIPSIQKSFLSKDVDALQPHIRAFVERAVTFTTCPDCAGTRLSKEALSSKIKGKNIADACAMQISDLAAWVRGIKEPSVTPLLTGLQHLLDSFEEIGLGYLSLDRPSGTLSGGEAQRTKMIRHLGSSLTDVTYVFDEPTIGLHPHDIQRMNELLLQLRDKGNTVLVVEHKPEAIAIADHIVDLGPGAGTDGGTVCYEGTLEGLRASGTITGRHLDDRATLKEMVRTPTGKLEIRGATANNLRDVDVDVPLGVLVVVTGVAGSGKSSLVHASIPAGAGVVSIDQGAIRGSRRSNPATYTGLLDPIRKAFAKANGVKPALFSANSEGACPSCNGAGVIYTDLGMMAGVAAPCEDCEGKRFQASVLEYRFGGRDISEVLAMSVTEAEKFFGAGEARTPAAHAILDRLAEVGLGYLSLGQPLTTLSGGERQRLKLATHMAEKGGVYVLDEPTTGLHLADVEQLLGLLDRLVDSGKSVIVIEHHQAVMAHADWIIDLGPGAGHDGGRIVFEGTPADLVAGRSTLTGEHLAAYVAR</sequence>
<dbReference type="InterPro" id="IPR027417">
    <property type="entry name" value="P-loop_NTPase"/>
</dbReference>
<evidence type="ECO:0000256" key="9">
    <source>
        <dbReference type="ARBA" id="ARBA00023125"/>
    </source>
</evidence>
<dbReference type="Gene3D" id="1.20.1580.10">
    <property type="entry name" value="ABC transporter ATPase like domain"/>
    <property type="match status" value="2"/>
</dbReference>
<dbReference type="SUPFAM" id="SSF52540">
    <property type="entry name" value="P-loop containing nucleoside triphosphate hydrolases"/>
    <property type="match status" value="2"/>
</dbReference>
<keyword evidence="2" id="KW-0963">Cytoplasm</keyword>
<dbReference type="EMBL" id="JACCHK010000001">
    <property type="protein sequence ID" value="NYH43113.1"/>
    <property type="molecule type" value="Genomic_DNA"/>
</dbReference>
<organism evidence="15 16">
    <name type="scientific">Micromonospora jinlongensis</name>
    <dbReference type="NCBI Taxonomy" id="1287877"/>
    <lineage>
        <taxon>Bacteria</taxon>
        <taxon>Bacillati</taxon>
        <taxon>Actinomycetota</taxon>
        <taxon>Actinomycetes</taxon>
        <taxon>Micromonosporales</taxon>
        <taxon>Micromonosporaceae</taxon>
        <taxon>Micromonospora</taxon>
    </lineage>
</organism>
<keyword evidence="16" id="KW-1185">Reference proteome</keyword>
<evidence type="ECO:0000256" key="10">
    <source>
        <dbReference type="ARBA" id="ARBA00023204"/>
    </source>
</evidence>
<evidence type="ECO:0000259" key="14">
    <source>
        <dbReference type="PROSITE" id="PS50893"/>
    </source>
</evidence>
<dbReference type="InterPro" id="IPR003439">
    <property type="entry name" value="ABC_transporter-like_ATP-bd"/>
</dbReference>
<keyword evidence="7" id="KW-0067">ATP-binding</keyword>
<evidence type="ECO:0000256" key="11">
    <source>
        <dbReference type="ARBA" id="ARBA00038000"/>
    </source>
</evidence>
<evidence type="ECO:0000256" key="4">
    <source>
        <dbReference type="ARBA" id="ARBA00022741"/>
    </source>
</evidence>
<dbReference type="GO" id="GO:0005737">
    <property type="term" value="C:cytoplasm"/>
    <property type="evidence" value="ECO:0007669"/>
    <property type="project" value="UniProtKB-SubCell"/>
</dbReference>
<dbReference type="PROSITE" id="PS50893">
    <property type="entry name" value="ABC_TRANSPORTER_2"/>
    <property type="match status" value="2"/>
</dbReference>
<keyword evidence="8" id="KW-0267">Excision nuclease</keyword>
<proteinExistence type="inferred from homology"/>
<dbReference type="AlphaFoldDB" id="A0A7Y9X199"/>
<evidence type="ECO:0000256" key="3">
    <source>
        <dbReference type="ARBA" id="ARBA00022737"/>
    </source>
</evidence>
<comment type="caution">
    <text evidence="15">The sequence shown here is derived from an EMBL/GenBank/DDBJ whole genome shotgun (WGS) entry which is preliminary data.</text>
</comment>
<dbReference type="GO" id="GO:0005524">
    <property type="term" value="F:ATP binding"/>
    <property type="evidence" value="ECO:0007669"/>
    <property type="project" value="UniProtKB-KW"/>
</dbReference>
<keyword evidence="3" id="KW-0677">Repeat</keyword>
<protein>
    <recommendedName>
        <fullName evidence="12">UvrABC system protein A</fullName>
    </recommendedName>
    <alternativeName>
        <fullName evidence="13">Excinuclease ABC subunit A</fullName>
    </alternativeName>
</protein>
<dbReference type="PANTHER" id="PTHR43152:SF2">
    <property type="entry name" value="DRUG RESISTANCE ABC TRANSPORTER"/>
    <property type="match status" value="1"/>
</dbReference>
<evidence type="ECO:0000313" key="16">
    <source>
        <dbReference type="Proteomes" id="UP000523545"/>
    </source>
</evidence>
<evidence type="ECO:0000256" key="5">
    <source>
        <dbReference type="ARBA" id="ARBA00022763"/>
    </source>
</evidence>
<dbReference type="PANTHER" id="PTHR43152">
    <property type="entry name" value="UVRABC SYSTEM PROTEIN A"/>
    <property type="match status" value="1"/>
</dbReference>
<evidence type="ECO:0000256" key="2">
    <source>
        <dbReference type="ARBA" id="ARBA00022490"/>
    </source>
</evidence>
<dbReference type="Proteomes" id="UP000523545">
    <property type="component" value="Unassembled WGS sequence"/>
</dbReference>
<dbReference type="GO" id="GO:0004518">
    <property type="term" value="F:nuclease activity"/>
    <property type="evidence" value="ECO:0007669"/>
    <property type="project" value="UniProtKB-KW"/>
</dbReference>
<name>A0A7Y9X199_9ACTN</name>
<gene>
    <name evidence="15" type="ORF">HNR22_002840</name>
</gene>
<evidence type="ECO:0000256" key="8">
    <source>
        <dbReference type="ARBA" id="ARBA00022881"/>
    </source>
</evidence>
<dbReference type="Gene3D" id="1.10.8.280">
    <property type="entry name" value="ABC transporter ATPase domain-like"/>
    <property type="match status" value="1"/>
</dbReference>
<keyword evidence="5" id="KW-0227">DNA damage</keyword>
<dbReference type="Gene3D" id="3.40.50.300">
    <property type="entry name" value="P-loop containing nucleotide triphosphate hydrolases"/>
    <property type="match status" value="2"/>
</dbReference>
<accession>A0A7Y9X199</accession>
<keyword evidence="9" id="KW-0238">DNA-binding</keyword>
<keyword evidence="10" id="KW-0234">DNA repair</keyword>
<dbReference type="RefSeq" id="WP_179780767.1">
    <property type="nucleotide sequence ID" value="NZ_JACCHK010000001.1"/>
</dbReference>
<evidence type="ECO:0000256" key="12">
    <source>
        <dbReference type="ARBA" id="ARBA00039316"/>
    </source>
</evidence>
<dbReference type="Pfam" id="PF00005">
    <property type="entry name" value="ABC_tran"/>
    <property type="match status" value="1"/>
</dbReference>
<keyword evidence="6" id="KW-0228">DNA excision</keyword>
<evidence type="ECO:0000313" key="15">
    <source>
        <dbReference type="EMBL" id="NYH43113.1"/>
    </source>
</evidence>
<evidence type="ECO:0000256" key="7">
    <source>
        <dbReference type="ARBA" id="ARBA00022840"/>
    </source>
</evidence>
<comment type="similarity">
    <text evidence="11">Belongs to the ABC transporter superfamily. UvrA family.</text>
</comment>
<comment type="subcellular location">
    <subcellularLocation>
        <location evidence="1">Cytoplasm</location>
    </subcellularLocation>
</comment>
<feature type="domain" description="ABC transporter" evidence="14">
    <location>
        <begin position="13"/>
        <end position="473"/>
    </location>
</feature>
<reference evidence="15 16" key="1">
    <citation type="submission" date="2020-07" db="EMBL/GenBank/DDBJ databases">
        <title>Sequencing the genomes of 1000 actinobacteria strains.</title>
        <authorList>
            <person name="Klenk H.-P."/>
        </authorList>
    </citation>
    <scope>NUCLEOTIDE SEQUENCE [LARGE SCALE GENOMIC DNA]</scope>
    <source>
        <strain evidence="15 16">DSM 45876</strain>
    </source>
</reference>
<evidence type="ECO:0000256" key="13">
    <source>
        <dbReference type="ARBA" id="ARBA00042156"/>
    </source>
</evidence>